<dbReference type="InterPro" id="IPR040079">
    <property type="entry name" value="Glutathione_S-Trfase"/>
</dbReference>
<keyword evidence="5" id="KW-1185">Reference proteome</keyword>
<proteinExistence type="inferred from homology"/>
<dbReference type="InterPro" id="IPR004046">
    <property type="entry name" value="GST_C"/>
</dbReference>
<dbReference type="SFLD" id="SFLDS00019">
    <property type="entry name" value="Glutathione_Transferase_(cytos"/>
    <property type="match status" value="1"/>
</dbReference>
<dbReference type="RefSeq" id="WP_123691336.1">
    <property type="nucleotide sequence ID" value="NZ_AP019700.1"/>
</dbReference>
<dbReference type="PANTHER" id="PTHR44051:SF22">
    <property type="entry name" value="DISULFIDE-BOND OXIDOREDUCTASE YGHU"/>
    <property type="match status" value="1"/>
</dbReference>
<dbReference type="SUPFAM" id="SSF52833">
    <property type="entry name" value="Thioredoxin-like"/>
    <property type="match status" value="1"/>
</dbReference>
<gene>
    <name evidence="4" type="ORF">EDC65_2909</name>
</gene>
<evidence type="ECO:0000259" key="2">
    <source>
        <dbReference type="PROSITE" id="PS50404"/>
    </source>
</evidence>
<dbReference type="Gene3D" id="3.40.30.10">
    <property type="entry name" value="Glutaredoxin"/>
    <property type="match status" value="1"/>
</dbReference>
<dbReference type="InterPro" id="IPR036282">
    <property type="entry name" value="Glutathione-S-Trfase_C_sf"/>
</dbReference>
<evidence type="ECO:0000313" key="4">
    <source>
        <dbReference type="EMBL" id="ROP91049.1"/>
    </source>
</evidence>
<organism evidence="4 5">
    <name type="scientific">Stella humosa</name>
    <dbReference type="NCBI Taxonomy" id="94"/>
    <lineage>
        <taxon>Bacteria</taxon>
        <taxon>Pseudomonadati</taxon>
        <taxon>Pseudomonadota</taxon>
        <taxon>Alphaproteobacteria</taxon>
        <taxon>Rhodospirillales</taxon>
        <taxon>Stellaceae</taxon>
        <taxon>Stella</taxon>
    </lineage>
</organism>
<dbReference type="Pfam" id="PF02798">
    <property type="entry name" value="GST_N"/>
    <property type="match status" value="1"/>
</dbReference>
<comment type="caution">
    <text evidence="4">The sequence shown here is derived from an EMBL/GenBank/DDBJ whole genome shotgun (WGS) entry which is preliminary data.</text>
</comment>
<dbReference type="PROSITE" id="PS50405">
    <property type="entry name" value="GST_CTER"/>
    <property type="match status" value="1"/>
</dbReference>
<dbReference type="Gene3D" id="1.20.1050.10">
    <property type="match status" value="1"/>
</dbReference>
<evidence type="ECO:0000259" key="3">
    <source>
        <dbReference type="PROSITE" id="PS50405"/>
    </source>
</evidence>
<dbReference type="InterPro" id="IPR010987">
    <property type="entry name" value="Glutathione-S-Trfase_C-like"/>
</dbReference>
<dbReference type="InterPro" id="IPR036249">
    <property type="entry name" value="Thioredoxin-like_sf"/>
</dbReference>
<dbReference type="SFLD" id="SFLDG01151">
    <property type="entry name" value="Main.2:_Nu-like"/>
    <property type="match status" value="1"/>
</dbReference>
<dbReference type="SFLD" id="SFLDG00358">
    <property type="entry name" value="Main_(cytGST)"/>
    <property type="match status" value="1"/>
</dbReference>
<reference evidence="4 5" key="1">
    <citation type="submission" date="2018-11" db="EMBL/GenBank/DDBJ databases">
        <title>Genomic Encyclopedia of Type Strains, Phase IV (KMG-IV): sequencing the most valuable type-strain genomes for metagenomic binning, comparative biology and taxonomic classification.</title>
        <authorList>
            <person name="Goeker M."/>
        </authorList>
    </citation>
    <scope>NUCLEOTIDE SEQUENCE [LARGE SCALE GENOMIC DNA]</scope>
    <source>
        <strain evidence="4 5">DSM 5900</strain>
    </source>
</reference>
<dbReference type="PANTHER" id="PTHR44051">
    <property type="entry name" value="GLUTATHIONE S-TRANSFERASE-RELATED"/>
    <property type="match status" value="1"/>
</dbReference>
<dbReference type="AlphaFoldDB" id="A0A3N1LJQ9"/>
<accession>A0A3N1LJQ9</accession>
<dbReference type="EMBL" id="RJKX01000014">
    <property type="protein sequence ID" value="ROP91049.1"/>
    <property type="molecule type" value="Genomic_DNA"/>
</dbReference>
<feature type="domain" description="GST N-terminal" evidence="2">
    <location>
        <begin position="1"/>
        <end position="86"/>
    </location>
</feature>
<comment type="similarity">
    <text evidence="1">Belongs to the GST superfamily.</text>
</comment>
<dbReference type="Proteomes" id="UP000278222">
    <property type="component" value="Unassembled WGS sequence"/>
</dbReference>
<dbReference type="Pfam" id="PF00043">
    <property type="entry name" value="GST_C"/>
    <property type="match status" value="1"/>
</dbReference>
<sequence>MIELYTWPTPNGQKVHIMLEETGLPYTVHPINIGTGEQFQADFLKISPNNKMPAIVDTDGPEGQPISIFESGAILMYLGEKTGQFYPQAPRARWTVNQWLMFQMASVGPMFGQRGHFRNYAPETIPYAVDRYSNEARRICGVMDRRLGETAYLAGADYTIADMACYPWLASYKAGEGAVAEFANLGRWMDAIAARPATERGMKILTDRRRQGPIDEKQRAILFGQEQYARR</sequence>
<dbReference type="CDD" id="cd03048">
    <property type="entry name" value="GST_N_Ure2p_like"/>
    <property type="match status" value="1"/>
</dbReference>
<evidence type="ECO:0000313" key="5">
    <source>
        <dbReference type="Proteomes" id="UP000278222"/>
    </source>
</evidence>
<dbReference type="OrthoDB" id="9803562at2"/>
<name>A0A3N1LJQ9_9PROT</name>
<dbReference type="InterPro" id="IPR004045">
    <property type="entry name" value="Glutathione_S-Trfase_N"/>
</dbReference>
<dbReference type="SUPFAM" id="SSF47616">
    <property type="entry name" value="GST C-terminal domain-like"/>
    <property type="match status" value="1"/>
</dbReference>
<protein>
    <submittedName>
        <fullName evidence="4">GST-like protein</fullName>
    </submittedName>
</protein>
<evidence type="ECO:0000256" key="1">
    <source>
        <dbReference type="RuleBase" id="RU003494"/>
    </source>
</evidence>
<feature type="domain" description="GST C-terminal" evidence="3">
    <location>
        <begin position="89"/>
        <end position="214"/>
    </location>
</feature>
<dbReference type="PROSITE" id="PS50404">
    <property type="entry name" value="GST_NTER"/>
    <property type="match status" value="1"/>
</dbReference>